<proteinExistence type="predicted"/>
<name>A0A923S5X3_9BURK</name>
<dbReference type="EMBL" id="JACORU010000005">
    <property type="protein sequence ID" value="MBC5765592.1"/>
    <property type="molecule type" value="Genomic_DNA"/>
</dbReference>
<sequence>MPDTARATSRRHAVVAFCAGVLAARFARAQAKVHRIGYLTPGANGSALQNAFFQGMRALGYVEGANLAVEKRFTGNQYELFPGLAAELVKLKMDVIVAVTTPAALAVQKASSTIPTVAISVSDPVASGLASSLGRPGGNVTGMSDTTTDLAPKLLELLKSLKPALARVALLVNPGNPNHLVYANAFPPAATQFGVAVARYDASSVQELERAFTLMADARPDGLVVATDAFLYNHSALIAKLALANKLPAVFAYRQEALNGGLMSYGPSSLDLFRRAAGTVDKILRGAKPGELPFEQPTLFDLVVNLKTANALGIKVPQSLLVRATEVVE</sequence>
<dbReference type="InterPro" id="IPR028082">
    <property type="entry name" value="Peripla_BP_I"/>
</dbReference>
<dbReference type="Proteomes" id="UP000596827">
    <property type="component" value="Unassembled WGS sequence"/>
</dbReference>
<evidence type="ECO:0000313" key="2">
    <source>
        <dbReference type="Proteomes" id="UP000596827"/>
    </source>
</evidence>
<dbReference type="Pfam" id="PF04392">
    <property type="entry name" value="ABC_sub_bind"/>
    <property type="match status" value="1"/>
</dbReference>
<dbReference type="InterPro" id="IPR007487">
    <property type="entry name" value="ABC_transpt-TYRBP-like"/>
</dbReference>
<evidence type="ECO:0000313" key="1">
    <source>
        <dbReference type="EMBL" id="MBC5765592.1"/>
    </source>
</evidence>
<dbReference type="CDD" id="cd06325">
    <property type="entry name" value="PBP1_ABC_unchar_transporter"/>
    <property type="match status" value="1"/>
</dbReference>
<keyword evidence="2" id="KW-1185">Reference proteome</keyword>
<dbReference type="PANTHER" id="PTHR35271:SF1">
    <property type="entry name" value="ABC TRANSPORTER, SUBSTRATE-BINDING LIPOPROTEIN"/>
    <property type="match status" value="1"/>
</dbReference>
<protein>
    <submittedName>
        <fullName evidence="1">ABC transporter substrate-binding protein</fullName>
    </submittedName>
</protein>
<accession>A0A923S5X3</accession>
<comment type="caution">
    <text evidence="1">The sequence shown here is derived from an EMBL/GenBank/DDBJ whole genome shotgun (WGS) entry which is preliminary data.</text>
</comment>
<organism evidence="1 2">
    <name type="scientific">Ramlibacter albus</name>
    <dbReference type="NCBI Taxonomy" id="2079448"/>
    <lineage>
        <taxon>Bacteria</taxon>
        <taxon>Pseudomonadati</taxon>
        <taxon>Pseudomonadota</taxon>
        <taxon>Betaproteobacteria</taxon>
        <taxon>Burkholderiales</taxon>
        <taxon>Comamonadaceae</taxon>
        <taxon>Ramlibacter</taxon>
    </lineage>
</organism>
<gene>
    <name evidence="1" type="ORF">H8R02_14085</name>
</gene>
<dbReference type="RefSeq" id="WP_187082076.1">
    <property type="nucleotide sequence ID" value="NZ_JACORU010000005.1"/>
</dbReference>
<dbReference type="SUPFAM" id="SSF53822">
    <property type="entry name" value="Periplasmic binding protein-like I"/>
    <property type="match status" value="1"/>
</dbReference>
<dbReference type="AlphaFoldDB" id="A0A923S5X3"/>
<dbReference type="PANTHER" id="PTHR35271">
    <property type="entry name" value="ABC TRANSPORTER, SUBSTRATE-BINDING LIPOPROTEIN-RELATED"/>
    <property type="match status" value="1"/>
</dbReference>
<reference evidence="1" key="1">
    <citation type="submission" date="2020-08" db="EMBL/GenBank/DDBJ databases">
        <title>Ramlibacter sp. GTP1 16S ribosomal RNA gene genome sequencing and assembly.</title>
        <authorList>
            <person name="Kang M."/>
        </authorList>
    </citation>
    <scope>NUCLEOTIDE SEQUENCE</scope>
    <source>
        <strain evidence="1">GTP1</strain>
    </source>
</reference>
<dbReference type="Gene3D" id="3.40.50.2300">
    <property type="match status" value="2"/>
</dbReference>